<evidence type="ECO:0000259" key="2">
    <source>
        <dbReference type="Pfam" id="PF17834"/>
    </source>
</evidence>
<dbReference type="InterPro" id="IPR001944">
    <property type="entry name" value="Glycoside_Hdrlase_35"/>
</dbReference>
<gene>
    <name evidence="3" type="ORF">TCM_037663</name>
</gene>
<accession>A0A061GLP4</accession>
<dbReference type="Pfam" id="PF17834">
    <property type="entry name" value="GHD"/>
    <property type="match status" value="1"/>
</dbReference>
<reference evidence="3 4" key="1">
    <citation type="journal article" date="2013" name="Genome Biol.">
        <title>The genome sequence of the most widely cultivated cacao type and its use to identify candidate genes regulating pod color.</title>
        <authorList>
            <person name="Motamayor J.C."/>
            <person name="Mockaitis K."/>
            <person name="Schmutz J."/>
            <person name="Haiminen N."/>
            <person name="Iii D.L."/>
            <person name="Cornejo O."/>
            <person name="Findley S.D."/>
            <person name="Zheng P."/>
            <person name="Utro F."/>
            <person name="Royaert S."/>
            <person name="Saski C."/>
            <person name="Jenkins J."/>
            <person name="Podicheti R."/>
            <person name="Zhao M."/>
            <person name="Scheffler B.E."/>
            <person name="Stack J.C."/>
            <person name="Feltus F.A."/>
            <person name="Mustiga G.M."/>
            <person name="Amores F."/>
            <person name="Phillips W."/>
            <person name="Marelli J.P."/>
            <person name="May G.D."/>
            <person name="Shapiro H."/>
            <person name="Ma J."/>
            <person name="Bustamante C.D."/>
            <person name="Schnell R.J."/>
            <person name="Main D."/>
            <person name="Gilbert D."/>
            <person name="Parida L."/>
            <person name="Kuhn D.N."/>
        </authorList>
    </citation>
    <scope>NUCLEOTIDE SEQUENCE [LARGE SCALE GENOMIC DNA]</scope>
    <source>
        <strain evidence="4">cv. Matina 1-6</strain>
    </source>
</reference>
<sequence>MQFGLPPWSVSILPDCKNAIFNTVKVIVCKMVPVNGGTFSWQSYAEATAFVVKRNHLQLMGVNMEASEGFPKSGQLPILTFEPAGHCLDVFINGTACGNLENPKSTFSDKVNLRARTNKVAVEGEALSVYTFEGSSSWYKVKKPLTWYKGPSLMAWLSALVCTGVRFPSFIGGGFGKIYQNGRRKREQEVDWSALLKLIKLDCGEVGGLGNGDPHLSVYEIRQGLGDREVCDMHNHQRVIEAHKRQKRQQVGHSSFSGGEPGKSHKSQ</sequence>
<dbReference type="STRING" id="3641.A0A061GLP4"/>
<name>A0A061GLP4_THECC</name>
<keyword evidence="4" id="KW-1185">Reference proteome</keyword>
<dbReference type="InterPro" id="IPR008979">
    <property type="entry name" value="Galactose-bd-like_sf"/>
</dbReference>
<dbReference type="InterPro" id="IPR041392">
    <property type="entry name" value="GHD"/>
</dbReference>
<dbReference type="AlphaFoldDB" id="A0A061GLP4"/>
<evidence type="ECO:0000313" key="4">
    <source>
        <dbReference type="Proteomes" id="UP000026915"/>
    </source>
</evidence>
<feature type="domain" description="Beta-galactosidase beta-sandwich" evidence="2">
    <location>
        <begin position="2"/>
        <end position="26"/>
    </location>
</feature>
<dbReference type="SUPFAM" id="SSF49785">
    <property type="entry name" value="Galactose-binding domain-like"/>
    <property type="match status" value="1"/>
</dbReference>
<dbReference type="GO" id="GO:0005975">
    <property type="term" value="P:carbohydrate metabolic process"/>
    <property type="evidence" value="ECO:0007669"/>
    <property type="project" value="InterPro"/>
</dbReference>
<proteinExistence type="predicted"/>
<organism evidence="3 4">
    <name type="scientific">Theobroma cacao</name>
    <name type="common">Cacao</name>
    <name type="synonym">Cocoa</name>
    <dbReference type="NCBI Taxonomy" id="3641"/>
    <lineage>
        <taxon>Eukaryota</taxon>
        <taxon>Viridiplantae</taxon>
        <taxon>Streptophyta</taxon>
        <taxon>Embryophyta</taxon>
        <taxon>Tracheophyta</taxon>
        <taxon>Spermatophyta</taxon>
        <taxon>Magnoliopsida</taxon>
        <taxon>eudicotyledons</taxon>
        <taxon>Gunneridae</taxon>
        <taxon>Pentapetalae</taxon>
        <taxon>rosids</taxon>
        <taxon>malvids</taxon>
        <taxon>Malvales</taxon>
        <taxon>Malvaceae</taxon>
        <taxon>Byttnerioideae</taxon>
        <taxon>Theobroma</taxon>
    </lineage>
</organism>
<dbReference type="InParanoid" id="A0A061GLP4"/>
<dbReference type="HOGENOM" id="CLU_1039819_0_0_1"/>
<dbReference type="Gramene" id="EOY30461">
    <property type="protein sequence ID" value="EOY30461"/>
    <property type="gene ID" value="TCM_037663"/>
</dbReference>
<dbReference type="GO" id="GO:0004553">
    <property type="term" value="F:hydrolase activity, hydrolyzing O-glycosyl compounds"/>
    <property type="evidence" value="ECO:0007669"/>
    <property type="project" value="InterPro"/>
</dbReference>
<evidence type="ECO:0000313" key="3">
    <source>
        <dbReference type="EMBL" id="EOY30461.1"/>
    </source>
</evidence>
<dbReference type="Proteomes" id="UP000026915">
    <property type="component" value="Chromosome 9"/>
</dbReference>
<protein>
    <submittedName>
        <fullName evidence="3">Beta-galactosidase-like protein</fullName>
    </submittedName>
</protein>
<feature type="region of interest" description="Disordered" evidence="1">
    <location>
        <begin position="242"/>
        <end position="268"/>
    </location>
</feature>
<dbReference type="eggNOG" id="KOG0496">
    <property type="taxonomic scope" value="Eukaryota"/>
</dbReference>
<dbReference type="EMBL" id="CM001887">
    <property type="protein sequence ID" value="EOY30461.1"/>
    <property type="molecule type" value="Genomic_DNA"/>
</dbReference>
<dbReference type="PANTHER" id="PTHR23421">
    <property type="entry name" value="BETA-GALACTOSIDASE RELATED"/>
    <property type="match status" value="1"/>
</dbReference>
<evidence type="ECO:0000256" key="1">
    <source>
        <dbReference type="SAM" id="MobiDB-lite"/>
    </source>
</evidence>